<protein>
    <submittedName>
        <fullName evidence="2">Uncharacterized protein LOC117644553</fullName>
    </submittedName>
</protein>
<keyword evidence="1" id="KW-1185">Reference proteome</keyword>
<evidence type="ECO:0000313" key="1">
    <source>
        <dbReference type="Proteomes" id="UP000515158"/>
    </source>
</evidence>
<organism evidence="2">
    <name type="scientific">Thrips palmi</name>
    <name type="common">Melon thrips</name>
    <dbReference type="NCBI Taxonomy" id="161013"/>
    <lineage>
        <taxon>Eukaryota</taxon>
        <taxon>Metazoa</taxon>
        <taxon>Ecdysozoa</taxon>
        <taxon>Arthropoda</taxon>
        <taxon>Hexapoda</taxon>
        <taxon>Insecta</taxon>
        <taxon>Pterygota</taxon>
        <taxon>Neoptera</taxon>
        <taxon>Paraneoptera</taxon>
        <taxon>Thysanoptera</taxon>
        <taxon>Terebrantia</taxon>
        <taxon>Thripoidea</taxon>
        <taxon>Thripidae</taxon>
        <taxon>Thrips</taxon>
    </lineage>
</organism>
<accession>A0A6P8YRL6</accession>
<dbReference type="KEGG" id="tpal:117644553"/>
<dbReference type="Proteomes" id="UP000515158">
    <property type="component" value="Unplaced"/>
</dbReference>
<reference evidence="2" key="1">
    <citation type="submission" date="2025-08" db="UniProtKB">
        <authorList>
            <consortium name="RefSeq"/>
        </authorList>
    </citation>
    <scope>IDENTIFICATION</scope>
    <source>
        <tissue evidence="2">Total insect</tissue>
    </source>
</reference>
<gene>
    <name evidence="2" type="primary">LOC117644553</name>
</gene>
<sequence>MWDTASIVLLATQGDLGSLRGPPRPSAMTVLQTFGTMSLLAPEQEQSLLLVTGDQLIEVVSKSTLGLEDSVKHPALASSSNLVDFVLAVCGLHLPGAPAAARTSLAVLALTLYECVAENDRRPASKGKVEMVNRLLVQKFQSAHTVTMTERVTNAELLARVMQLVPEAAAGRIGDAVSSVSPNSPNPAAIHNRKMREWRSMDLCAGVVLKMAGMHRKDREPFRLKQVLPVLPVLSS</sequence>
<name>A0A6P8YRL6_THRPL</name>
<dbReference type="GeneID" id="117644553"/>
<dbReference type="RefSeq" id="XP_034240000.1">
    <property type="nucleotide sequence ID" value="XM_034384109.1"/>
</dbReference>
<dbReference type="AlphaFoldDB" id="A0A6P8YRL6"/>
<evidence type="ECO:0000313" key="2">
    <source>
        <dbReference type="RefSeq" id="XP_034240000.1"/>
    </source>
</evidence>
<dbReference type="InParanoid" id="A0A6P8YRL6"/>
<proteinExistence type="predicted"/>